<dbReference type="Pfam" id="PF26594">
    <property type="entry name" value="KH_NusA_2nd"/>
    <property type="match status" value="1"/>
</dbReference>
<dbReference type="Pfam" id="PF14520">
    <property type="entry name" value="HHH_5"/>
    <property type="match status" value="1"/>
</dbReference>
<dbReference type="NCBIfam" id="TIGR01953">
    <property type="entry name" value="NusA"/>
    <property type="match status" value="1"/>
</dbReference>
<dbReference type="InterPro" id="IPR010213">
    <property type="entry name" value="TF_NusA"/>
</dbReference>
<keyword evidence="6 7" id="KW-0804">Transcription</keyword>
<sequence length="551" mass="61621">MSQQGVSANRLELLQIADAVAREKQIDRELVISAMEDAIQKAARARYGADSEIRAEIDPKTGETRLARLLRVVEEVEDDSTEISLEEARARNPEAEIDDYIAEPLPPLDFGRVAAQSAKQVIVQKVRQAERERQYEEYKDRIGEIVNGVIKRVEYGNVIVDLGRAEAIIRRDETLPREQFKYGDRVRAYIYDVRPETRGPQIFLSRTRPEFMAKLFMQEVPEIYDGVVEIKSVARDPGSRAKIAVVSHDSSIDPVGACVGMRGSRVQAVVNELQGEKIDIIQWSPDAATFIVNALAPAEVVKVVLDEEAERIEVVVPDDQLSLAIGRRGQNVRLASQLTGWDIDIMTEAEEAERRQKEFAERTQAFMDALDVDEVIAQLLASEGFASIEEIAYVELDEISGIEGFDEDTAQEIQDRAREYLERREAELDERRKELGVADAVAELPHLNTAMLVALGENDIKTVEDVADCAADDLLGYDERTEEGRQHIPGPLENFDLGREEAEDLIMRARVAAGWFTEEELEADRRAAEAQAEAEAAAEEDESEAKTVAEG</sequence>
<organism evidence="10 11">
    <name type="scientific">Dichotomicrobium thermohalophilum</name>
    <dbReference type="NCBI Taxonomy" id="933063"/>
    <lineage>
        <taxon>Bacteria</taxon>
        <taxon>Pseudomonadati</taxon>
        <taxon>Pseudomonadota</taxon>
        <taxon>Alphaproteobacteria</taxon>
        <taxon>Hyphomicrobiales</taxon>
        <taxon>Hyphomicrobiaceae</taxon>
        <taxon>Dichotomicrobium</taxon>
    </lineage>
</organism>
<evidence type="ECO:0000259" key="9">
    <source>
        <dbReference type="PROSITE" id="PS50126"/>
    </source>
</evidence>
<keyword evidence="4 7" id="KW-0694">RNA-binding</keyword>
<comment type="function">
    <text evidence="7">Participates in both transcription termination and antitermination.</text>
</comment>
<keyword evidence="1 7" id="KW-0806">Transcription termination</keyword>
<keyword evidence="2 7" id="KW-0963">Cytoplasm</keyword>
<evidence type="ECO:0000256" key="2">
    <source>
        <dbReference type="ARBA" id="ARBA00022490"/>
    </source>
</evidence>
<dbReference type="FunFam" id="3.30.300.20:FF:000005">
    <property type="entry name" value="Transcription termination/antitermination protein NusA"/>
    <property type="match status" value="1"/>
</dbReference>
<dbReference type="PROSITE" id="PS50084">
    <property type="entry name" value="KH_TYPE_1"/>
    <property type="match status" value="1"/>
</dbReference>
<evidence type="ECO:0000256" key="8">
    <source>
        <dbReference type="SAM" id="MobiDB-lite"/>
    </source>
</evidence>
<evidence type="ECO:0000313" key="10">
    <source>
        <dbReference type="EMBL" id="RIA47357.1"/>
    </source>
</evidence>
<dbReference type="CDD" id="cd02134">
    <property type="entry name" value="KH-II_NusA_rpt1"/>
    <property type="match status" value="1"/>
</dbReference>
<dbReference type="PROSITE" id="PS50126">
    <property type="entry name" value="S1"/>
    <property type="match status" value="1"/>
</dbReference>
<dbReference type="FunFam" id="3.30.300.20:FF:000002">
    <property type="entry name" value="Transcription termination/antitermination protein NusA"/>
    <property type="match status" value="1"/>
</dbReference>
<dbReference type="Gene3D" id="3.30.1480.10">
    <property type="entry name" value="NusA, N-terminal domain"/>
    <property type="match status" value="1"/>
</dbReference>
<evidence type="ECO:0000256" key="5">
    <source>
        <dbReference type="ARBA" id="ARBA00023015"/>
    </source>
</evidence>
<evidence type="ECO:0000313" key="11">
    <source>
        <dbReference type="Proteomes" id="UP000266273"/>
    </source>
</evidence>
<dbReference type="Gene3D" id="3.30.300.20">
    <property type="match status" value="2"/>
</dbReference>
<dbReference type="RefSeq" id="WP_119062239.1">
    <property type="nucleotide sequence ID" value="NZ_QXDF01000003.1"/>
</dbReference>
<dbReference type="FunFam" id="2.40.50.140:FF:000058">
    <property type="entry name" value="Transcription termination/antitermination protein NusA"/>
    <property type="match status" value="1"/>
</dbReference>
<dbReference type="GO" id="GO:0031564">
    <property type="term" value="P:transcription antitermination"/>
    <property type="evidence" value="ECO:0007669"/>
    <property type="project" value="UniProtKB-UniRule"/>
</dbReference>
<dbReference type="InterPro" id="IPR025249">
    <property type="entry name" value="TF_NusA_KH_1st"/>
</dbReference>
<dbReference type="Proteomes" id="UP000266273">
    <property type="component" value="Unassembled WGS sequence"/>
</dbReference>
<dbReference type="GO" id="GO:0003723">
    <property type="term" value="F:RNA binding"/>
    <property type="evidence" value="ECO:0007669"/>
    <property type="project" value="UniProtKB-UniRule"/>
</dbReference>
<dbReference type="EMBL" id="QXDF01000003">
    <property type="protein sequence ID" value="RIA47357.1"/>
    <property type="molecule type" value="Genomic_DNA"/>
</dbReference>
<proteinExistence type="inferred from homology"/>
<dbReference type="SUPFAM" id="SSF50249">
    <property type="entry name" value="Nucleic acid-binding proteins"/>
    <property type="match status" value="1"/>
</dbReference>
<dbReference type="InterPro" id="IPR015946">
    <property type="entry name" value="KH_dom-like_a/b"/>
</dbReference>
<dbReference type="SUPFAM" id="SSF47794">
    <property type="entry name" value="Rad51 N-terminal domain-like"/>
    <property type="match status" value="2"/>
</dbReference>
<dbReference type="AlphaFoldDB" id="A0A397PJL7"/>
<keyword evidence="3 7" id="KW-0889">Transcription antitermination</keyword>
<dbReference type="InterPro" id="IPR010995">
    <property type="entry name" value="DNA_repair_Rad51/TF_NusA_a-hlx"/>
</dbReference>
<keyword evidence="5 7" id="KW-0805">Transcription regulation</keyword>
<dbReference type="Pfam" id="PF08529">
    <property type="entry name" value="NusA_N"/>
    <property type="match status" value="1"/>
</dbReference>
<comment type="subcellular location">
    <subcellularLocation>
        <location evidence="7">Cytoplasm</location>
    </subcellularLocation>
</comment>
<dbReference type="GO" id="GO:0003700">
    <property type="term" value="F:DNA-binding transcription factor activity"/>
    <property type="evidence" value="ECO:0007669"/>
    <property type="project" value="InterPro"/>
</dbReference>
<evidence type="ECO:0000256" key="7">
    <source>
        <dbReference type="HAMAP-Rule" id="MF_00945"/>
    </source>
</evidence>
<dbReference type="CDD" id="cd22529">
    <property type="entry name" value="KH-II_NusA_rpt2"/>
    <property type="match status" value="1"/>
</dbReference>
<dbReference type="InterPro" id="IPR009019">
    <property type="entry name" value="KH_sf_prok-type"/>
</dbReference>
<dbReference type="SMART" id="SM00316">
    <property type="entry name" value="S1"/>
    <property type="match status" value="1"/>
</dbReference>
<dbReference type="Pfam" id="PF13184">
    <property type="entry name" value="KH_NusA_1st"/>
    <property type="match status" value="1"/>
</dbReference>
<dbReference type="OrthoDB" id="9807233at2"/>
<reference evidence="10 11" key="1">
    <citation type="submission" date="2018-08" db="EMBL/GenBank/DDBJ databases">
        <title>Genomic Encyclopedia of Archaeal and Bacterial Type Strains, Phase II (KMG-II): from individual species to whole genera.</title>
        <authorList>
            <person name="Goeker M."/>
        </authorList>
    </citation>
    <scope>NUCLEOTIDE SEQUENCE [LARGE SCALE GENOMIC DNA]</scope>
    <source>
        <strain evidence="10 11">DSM 5002</strain>
    </source>
</reference>
<protein>
    <recommendedName>
        <fullName evidence="7">Transcription termination/antitermination protein NusA</fullName>
    </recommendedName>
</protein>
<dbReference type="HAMAP" id="MF_00945_B">
    <property type="entry name" value="NusA_B"/>
    <property type="match status" value="1"/>
</dbReference>
<dbReference type="GO" id="GO:0006353">
    <property type="term" value="P:DNA-templated transcription termination"/>
    <property type="evidence" value="ECO:0007669"/>
    <property type="project" value="UniProtKB-UniRule"/>
</dbReference>
<dbReference type="InterPro" id="IPR058582">
    <property type="entry name" value="KH_NusA_2nd"/>
</dbReference>
<dbReference type="SUPFAM" id="SSF54814">
    <property type="entry name" value="Prokaryotic type KH domain (KH-domain type II)"/>
    <property type="match status" value="2"/>
</dbReference>
<comment type="similarity">
    <text evidence="7">Belongs to the NusA family.</text>
</comment>
<dbReference type="Pfam" id="PF00575">
    <property type="entry name" value="S1"/>
    <property type="match status" value="1"/>
</dbReference>
<evidence type="ECO:0000256" key="1">
    <source>
        <dbReference type="ARBA" id="ARBA00022472"/>
    </source>
</evidence>
<evidence type="ECO:0000256" key="3">
    <source>
        <dbReference type="ARBA" id="ARBA00022814"/>
    </source>
</evidence>
<evidence type="ECO:0000256" key="4">
    <source>
        <dbReference type="ARBA" id="ARBA00022884"/>
    </source>
</evidence>
<dbReference type="GO" id="GO:0005829">
    <property type="term" value="C:cytosol"/>
    <property type="evidence" value="ECO:0007669"/>
    <property type="project" value="TreeGrafter"/>
</dbReference>
<dbReference type="PANTHER" id="PTHR22648">
    <property type="entry name" value="TRANSCRIPTION TERMINATION FACTOR NUSA"/>
    <property type="match status" value="1"/>
</dbReference>
<gene>
    <name evidence="7" type="primary">nusA</name>
    <name evidence="10" type="ORF">BXY53_2435</name>
</gene>
<dbReference type="InterPro" id="IPR013735">
    <property type="entry name" value="TF_NusA_N"/>
</dbReference>
<evidence type="ECO:0000256" key="6">
    <source>
        <dbReference type="ARBA" id="ARBA00023163"/>
    </source>
</evidence>
<dbReference type="SMART" id="SM00322">
    <property type="entry name" value="KH"/>
    <property type="match status" value="2"/>
</dbReference>
<dbReference type="PANTHER" id="PTHR22648:SF0">
    <property type="entry name" value="TRANSCRIPTION TERMINATION_ANTITERMINATION PROTEIN NUSA"/>
    <property type="match status" value="1"/>
</dbReference>
<feature type="region of interest" description="Disordered" evidence="8">
    <location>
        <begin position="522"/>
        <end position="551"/>
    </location>
</feature>
<keyword evidence="11" id="KW-1185">Reference proteome</keyword>
<dbReference type="InterPro" id="IPR003029">
    <property type="entry name" value="S1_domain"/>
</dbReference>
<accession>A0A397PJL7</accession>
<dbReference type="GO" id="GO:0000166">
    <property type="term" value="F:nucleotide binding"/>
    <property type="evidence" value="ECO:0007669"/>
    <property type="project" value="InterPro"/>
</dbReference>
<comment type="caution">
    <text evidence="10">The sequence shown here is derived from an EMBL/GenBank/DDBJ whole genome shotgun (WGS) entry which is preliminary data.</text>
</comment>
<dbReference type="Gene3D" id="2.40.50.140">
    <property type="entry name" value="Nucleic acid-binding proteins"/>
    <property type="match status" value="1"/>
</dbReference>
<feature type="domain" description="S1 motif" evidence="9">
    <location>
        <begin position="143"/>
        <end position="207"/>
    </location>
</feature>
<dbReference type="InterPro" id="IPR012340">
    <property type="entry name" value="NA-bd_OB-fold"/>
</dbReference>
<dbReference type="InterPro" id="IPR036555">
    <property type="entry name" value="NusA_N_sf"/>
</dbReference>
<name>A0A397PJL7_9HYPH</name>
<dbReference type="InterPro" id="IPR004087">
    <property type="entry name" value="KH_dom"/>
</dbReference>
<dbReference type="InterPro" id="IPR030842">
    <property type="entry name" value="TF_NusA_bacterial"/>
</dbReference>
<dbReference type="InterPro" id="IPR010214">
    <property type="entry name" value="Tscrpt_termin_fac_NusA_C_rpt"/>
</dbReference>
<dbReference type="SUPFAM" id="SSF69705">
    <property type="entry name" value="Transcription factor NusA, N-terminal domain"/>
    <property type="match status" value="1"/>
</dbReference>
<comment type="subunit">
    <text evidence="7">Monomer. Binds directly to the core enzyme of the DNA-dependent RNA polymerase and to nascent RNA.</text>
</comment>
<dbReference type="NCBIfam" id="TIGR01954">
    <property type="entry name" value="nusA_Cterm_rpt"/>
    <property type="match status" value="1"/>
</dbReference>
<dbReference type="Gene3D" id="1.10.150.20">
    <property type="entry name" value="5' to 3' exonuclease, C-terminal subdomain"/>
    <property type="match status" value="2"/>
</dbReference>
<dbReference type="CDD" id="cd04455">
    <property type="entry name" value="S1_NusA"/>
    <property type="match status" value="1"/>
</dbReference>